<organism evidence="2 3">
    <name type="scientific">Pogonophryne albipinna</name>
    <dbReference type="NCBI Taxonomy" id="1090488"/>
    <lineage>
        <taxon>Eukaryota</taxon>
        <taxon>Metazoa</taxon>
        <taxon>Chordata</taxon>
        <taxon>Craniata</taxon>
        <taxon>Vertebrata</taxon>
        <taxon>Euteleostomi</taxon>
        <taxon>Actinopterygii</taxon>
        <taxon>Neopterygii</taxon>
        <taxon>Teleostei</taxon>
        <taxon>Neoteleostei</taxon>
        <taxon>Acanthomorphata</taxon>
        <taxon>Eupercaria</taxon>
        <taxon>Perciformes</taxon>
        <taxon>Notothenioidei</taxon>
        <taxon>Pogonophryne</taxon>
    </lineage>
</organism>
<dbReference type="Proteomes" id="UP001219934">
    <property type="component" value="Unassembled WGS sequence"/>
</dbReference>
<feature type="compositionally biased region" description="Basic and acidic residues" evidence="1">
    <location>
        <begin position="25"/>
        <end position="37"/>
    </location>
</feature>
<gene>
    <name evidence="2" type="ORF">JOQ06_005222</name>
</gene>
<evidence type="ECO:0000256" key="1">
    <source>
        <dbReference type="SAM" id="MobiDB-lite"/>
    </source>
</evidence>
<sequence length="74" mass="8496">MVHIQTNPDKHLPSVAFNSPTKQANKKDIYTRRDHFCPRATPQPKDDSIPPPRQTHSAPHQTSPDLQLIYMSCY</sequence>
<name>A0AAD6BD92_9TELE</name>
<comment type="caution">
    <text evidence="2">The sequence shown here is derived from an EMBL/GenBank/DDBJ whole genome shotgun (WGS) entry which is preliminary data.</text>
</comment>
<dbReference type="EMBL" id="JAPTMU010000005">
    <property type="protein sequence ID" value="KAJ4942705.1"/>
    <property type="molecule type" value="Genomic_DNA"/>
</dbReference>
<keyword evidence="3" id="KW-1185">Reference proteome</keyword>
<protein>
    <submittedName>
        <fullName evidence="2">Uncharacterized protein</fullName>
    </submittedName>
</protein>
<feature type="region of interest" description="Disordered" evidence="1">
    <location>
        <begin position="1"/>
        <end position="64"/>
    </location>
</feature>
<dbReference type="AlphaFoldDB" id="A0AAD6BD92"/>
<evidence type="ECO:0000313" key="2">
    <source>
        <dbReference type="EMBL" id="KAJ4942705.1"/>
    </source>
</evidence>
<accession>A0AAD6BD92</accession>
<reference evidence="2" key="1">
    <citation type="submission" date="2022-11" db="EMBL/GenBank/DDBJ databases">
        <title>Chromosome-level genome of Pogonophryne albipinna.</title>
        <authorList>
            <person name="Jo E."/>
        </authorList>
    </citation>
    <scope>NUCLEOTIDE SEQUENCE</scope>
    <source>
        <strain evidence="2">SGF0006</strain>
        <tissue evidence="2">Muscle</tissue>
    </source>
</reference>
<evidence type="ECO:0000313" key="3">
    <source>
        <dbReference type="Proteomes" id="UP001219934"/>
    </source>
</evidence>
<proteinExistence type="predicted"/>
<feature type="compositionally biased region" description="Polar residues" evidence="1">
    <location>
        <begin position="54"/>
        <end position="64"/>
    </location>
</feature>
<feature type="non-terminal residue" evidence="2">
    <location>
        <position position="74"/>
    </location>
</feature>